<dbReference type="Pfam" id="PF13568">
    <property type="entry name" value="OMP_b-brl_2"/>
    <property type="match status" value="1"/>
</dbReference>
<dbReference type="InterPro" id="IPR025665">
    <property type="entry name" value="Beta-barrel_OMP_2"/>
</dbReference>
<evidence type="ECO:0000313" key="3">
    <source>
        <dbReference type="Proteomes" id="UP000659388"/>
    </source>
</evidence>
<keyword evidence="3" id="KW-1185">Reference proteome</keyword>
<comment type="caution">
    <text evidence="2">The sequence shown here is derived from an EMBL/GenBank/DDBJ whole genome shotgun (WGS) entry which is preliminary data.</text>
</comment>
<dbReference type="Proteomes" id="UP000659388">
    <property type="component" value="Unassembled WGS sequence"/>
</dbReference>
<dbReference type="EMBL" id="JAESIY010000007">
    <property type="protein sequence ID" value="MBL3657309.1"/>
    <property type="molecule type" value="Genomic_DNA"/>
</dbReference>
<organism evidence="2 3">
    <name type="scientific">Fulvivirga sediminis</name>
    <dbReference type="NCBI Taxonomy" id="2803949"/>
    <lineage>
        <taxon>Bacteria</taxon>
        <taxon>Pseudomonadati</taxon>
        <taxon>Bacteroidota</taxon>
        <taxon>Cytophagia</taxon>
        <taxon>Cytophagales</taxon>
        <taxon>Fulvivirgaceae</taxon>
        <taxon>Fulvivirga</taxon>
    </lineage>
</organism>
<dbReference type="RefSeq" id="WP_202245089.1">
    <property type="nucleotide sequence ID" value="NZ_JAESIY010000007.1"/>
</dbReference>
<dbReference type="AlphaFoldDB" id="A0A937K054"/>
<reference evidence="2" key="1">
    <citation type="submission" date="2021-01" db="EMBL/GenBank/DDBJ databases">
        <title>Fulvivirga kasyanovii gen. nov., sp nov., a novel member of the phylum Bacteroidetes isolated from seawater in a mussel farm.</title>
        <authorList>
            <person name="Zhao L.-H."/>
            <person name="Wang Z.-J."/>
        </authorList>
    </citation>
    <scope>NUCLEOTIDE SEQUENCE</scope>
    <source>
        <strain evidence="2">2943</strain>
    </source>
</reference>
<name>A0A937K054_9BACT</name>
<sequence length="287" mass="32844">MNNSWLKKFKTKNVSKLPMNNYGTRIVTTIFFSFVLFFLTIPAKSQLLIGPRVGVQYTWVRYSDSDYRDSVSVSPVLNYFAGFTTAFRVKNRFFLEIDLLYSRMGKEVESKIDESLEYKMYTDHIQLPILYRVDFKKEIGKDKSFKWYVGAGPTLSYWLSGHGTVSSSELIERGIDKIDYKVKFNSDYNEAADDELGIPDPNRLQLGLNIGGGLVFEFPGVSSLAVDLRFEMGHSYLGKGDAAEFRDIVLFTDSMESKNMAIKIGVSYLMDTRISERKKGKSSIKRR</sequence>
<feature type="domain" description="Outer membrane protein beta-barrel" evidence="1">
    <location>
        <begin position="46"/>
        <end position="233"/>
    </location>
</feature>
<evidence type="ECO:0000259" key="1">
    <source>
        <dbReference type="Pfam" id="PF13568"/>
    </source>
</evidence>
<accession>A0A937K054</accession>
<gene>
    <name evidence="2" type="ORF">JL102_14275</name>
</gene>
<evidence type="ECO:0000313" key="2">
    <source>
        <dbReference type="EMBL" id="MBL3657309.1"/>
    </source>
</evidence>
<protein>
    <submittedName>
        <fullName evidence="2">PorT family protein</fullName>
    </submittedName>
</protein>
<proteinExistence type="predicted"/>